<organism evidence="1 2">
    <name type="scientific">Naganishia adeliensis</name>
    <dbReference type="NCBI Taxonomy" id="92952"/>
    <lineage>
        <taxon>Eukaryota</taxon>
        <taxon>Fungi</taxon>
        <taxon>Dikarya</taxon>
        <taxon>Basidiomycota</taxon>
        <taxon>Agaricomycotina</taxon>
        <taxon>Tremellomycetes</taxon>
        <taxon>Filobasidiales</taxon>
        <taxon>Filobasidiaceae</taxon>
        <taxon>Naganishia</taxon>
    </lineage>
</organism>
<dbReference type="Proteomes" id="UP001230649">
    <property type="component" value="Unassembled WGS sequence"/>
</dbReference>
<accession>A0ACC2X3A1</accession>
<evidence type="ECO:0000313" key="1">
    <source>
        <dbReference type="EMBL" id="KAJ9117777.1"/>
    </source>
</evidence>
<gene>
    <name evidence="1" type="ORF">QFC20_000055</name>
</gene>
<keyword evidence="2" id="KW-1185">Reference proteome</keyword>
<dbReference type="EMBL" id="JASBWS010000001">
    <property type="protein sequence ID" value="KAJ9117777.1"/>
    <property type="molecule type" value="Genomic_DNA"/>
</dbReference>
<comment type="caution">
    <text evidence="1">The sequence shown here is derived from an EMBL/GenBank/DDBJ whole genome shotgun (WGS) entry which is preliminary data.</text>
</comment>
<protein>
    <submittedName>
        <fullName evidence="1">Uncharacterized protein</fullName>
    </submittedName>
</protein>
<evidence type="ECO:0000313" key="2">
    <source>
        <dbReference type="Proteomes" id="UP001230649"/>
    </source>
</evidence>
<sequence>MSHHKSRHAVGTQKPVQQQKQDWNVGPSSTDAPRTVERKRRGRMVDYIDTTSTRKPQSSSTKHDHRASPIPRSRHLGTDGVDLQAETGEDSGCSSAEEDVQNTATLITEKRWIGRRGTRRAGLTFAQQMGLLVARSTTDTHQVSTAVATQSEWQPTGISEGREEDGRVEKSFYFNAASVSKRELLLDSGRRTTTVPNIAPGNPFLDEGDLASSHITSDPGKSTSSLRKTASGRLLDPVDLVVSSSSTTTTSIENQSEFLDRPSIHPALDSSSEHAGSDTEKEEMDDEEEDDSPYLIEGLNTGTSHAVASERVATLDVAQELNDSADELDDLSSLSEMTDGEEDQLESAAIGVDEGRLSPVLSESKSKGDRKPSITRYLSAIKSSSSLSESERSPLESPTPSDRHVMHRRQRSRSRERKTWGKPIVGDADENPFLASSTIGRSKGENASSFWLRTDNARARRNEGEKPTIDYLFRGQKTTFANPYYQHDPYRPPATSLLPPEHPEFSPAPVPAPRVLFPQATLGEDSSSEDEHEPDVPRNGRRDILPGRMGLSPSAAGPAIPAARTLQRRISSQIPPLARQGSTLLEKAQRAQIAETQRGRLTGQSQPVGPARAGNKRSMEAVLGGVDEANDDDDDELLLKDARGGRRLLFGAGGGPSGPRTRPEQSSHRPHAVSRTTANKKVKMEHVMGE</sequence>
<reference evidence="1" key="1">
    <citation type="submission" date="2023-04" db="EMBL/GenBank/DDBJ databases">
        <title>Draft Genome sequencing of Naganishia species isolated from polar environments using Oxford Nanopore Technology.</title>
        <authorList>
            <person name="Leo P."/>
            <person name="Venkateswaran K."/>
        </authorList>
    </citation>
    <scope>NUCLEOTIDE SEQUENCE</scope>
    <source>
        <strain evidence="1">MNA-CCFEE 5262</strain>
    </source>
</reference>
<name>A0ACC2X3A1_9TREE</name>
<proteinExistence type="predicted"/>